<protein>
    <submittedName>
        <fullName evidence="3">Uncharacterized protein</fullName>
    </submittedName>
</protein>
<feature type="compositionally biased region" description="Basic and acidic residues" evidence="1">
    <location>
        <begin position="64"/>
        <end position="85"/>
    </location>
</feature>
<feature type="compositionally biased region" description="Pro residues" evidence="1">
    <location>
        <begin position="39"/>
        <end position="50"/>
    </location>
</feature>
<proteinExistence type="predicted"/>
<evidence type="ECO:0000313" key="3">
    <source>
        <dbReference type="EMBL" id="NEI48084.1"/>
    </source>
</evidence>
<feature type="region of interest" description="Disordered" evidence="1">
    <location>
        <begin position="22"/>
        <end position="116"/>
    </location>
</feature>
<organism evidence="3 6">
    <name type="scientific">Rhizobium ruizarguesonis</name>
    <dbReference type="NCBI Taxonomy" id="2081791"/>
    <lineage>
        <taxon>Bacteria</taxon>
        <taxon>Pseudomonadati</taxon>
        <taxon>Pseudomonadota</taxon>
        <taxon>Alphaproteobacteria</taxon>
        <taxon>Hyphomicrobiales</taxon>
        <taxon>Rhizobiaceae</taxon>
        <taxon>Rhizobium/Agrobacterium group</taxon>
        <taxon>Rhizobium</taxon>
    </lineage>
</organism>
<name>A0AAE4YMX8_9HYPH</name>
<feature type="compositionally biased region" description="Low complexity" evidence="1">
    <location>
        <begin position="51"/>
        <end position="63"/>
    </location>
</feature>
<dbReference type="EMBL" id="WUFC01000007">
    <property type="protein sequence ID" value="NEI48084.1"/>
    <property type="molecule type" value="Genomic_DNA"/>
</dbReference>
<gene>
    <name evidence="4" type="ORF">ELG94_15440</name>
    <name evidence="3" type="ORF">GR217_10305</name>
</gene>
<dbReference type="Proteomes" id="UP000291892">
    <property type="component" value="Unassembled WGS sequence"/>
</dbReference>
<dbReference type="Proteomes" id="UP000661163">
    <property type="component" value="Unassembled WGS sequence"/>
</dbReference>
<accession>A0AAE4YMX8</accession>
<sequence>MQRLLLSGIALAALAGVAFAQQTPIPPSAGTPPAAAEPSTPPSPPPPAPPSASGDDGSMMDGPMMDRPDARERPDRPDRQWHGPRGEMGFGGDGGFRGDRGFRGHRPMLPPPSKAAHFRIEDGNTKIDLKCAEDEPMKACADLLLQVMDRLQGQD</sequence>
<evidence type="ECO:0000313" key="5">
    <source>
        <dbReference type="Proteomes" id="UP000291892"/>
    </source>
</evidence>
<comment type="caution">
    <text evidence="3">The sequence shown here is derived from an EMBL/GenBank/DDBJ whole genome shotgun (WGS) entry which is preliminary data.</text>
</comment>
<evidence type="ECO:0000313" key="4">
    <source>
        <dbReference type="EMBL" id="TBF19617.1"/>
    </source>
</evidence>
<evidence type="ECO:0000256" key="1">
    <source>
        <dbReference type="SAM" id="MobiDB-lite"/>
    </source>
</evidence>
<feature type="compositionally biased region" description="Gly residues" evidence="1">
    <location>
        <begin position="86"/>
        <end position="95"/>
    </location>
</feature>
<evidence type="ECO:0000313" key="6">
    <source>
        <dbReference type="Proteomes" id="UP000661163"/>
    </source>
</evidence>
<reference evidence="4 5" key="1">
    <citation type="submission" date="2019-02" db="EMBL/GenBank/DDBJ databases">
        <title>The genomic architecture of introgression among sibling species of bacteria.</title>
        <authorList>
            <person name="Cavassim M.I.A."/>
            <person name="Moeskjaer S."/>
            <person name="Moslemi C."/>
            <person name="Fields B."/>
            <person name="Bachmann A."/>
            <person name="Vilhjalmsson B."/>
            <person name="Schierup M.H."/>
            <person name="Young J.P.W."/>
            <person name="Andersen S.U."/>
        </authorList>
    </citation>
    <scope>NUCLEOTIDE SEQUENCE [LARGE SCALE GENOMIC DNA]</scope>
    <source>
        <strain evidence="4 5">SM42</strain>
    </source>
</reference>
<feature type="signal peptide" evidence="2">
    <location>
        <begin position="1"/>
        <end position="20"/>
    </location>
</feature>
<evidence type="ECO:0000256" key="2">
    <source>
        <dbReference type="SAM" id="SignalP"/>
    </source>
</evidence>
<reference evidence="3 6" key="2">
    <citation type="submission" date="2019-12" db="EMBL/GenBank/DDBJ databases">
        <title>Rhizobium genotypes associated with high levels of biological nitrogen fixation by grain legumes in a temperate-maritime cropping system.</title>
        <authorList>
            <person name="Maluk M."/>
            <person name="Francesc Ferrando Molina F."/>
            <person name="Lopez Del Egido L."/>
            <person name="Lafos M."/>
            <person name="Langarica-Fuentes A."/>
            <person name="Gebre Yohannes G."/>
            <person name="Young M.W."/>
            <person name="Martin P."/>
            <person name="Gantlett R."/>
            <person name="Kenicer G."/>
            <person name="Hawes C."/>
            <person name="Begg G.S."/>
            <person name="Quilliam R.S."/>
            <person name="Squire G.R."/>
            <person name="Poole P.S."/>
            <person name="Young P.W."/>
            <person name="Iannetta P.M."/>
            <person name="James E.K."/>
        </authorList>
    </citation>
    <scope>NUCLEOTIDE SEQUENCE [LARGE SCALE GENOMIC DNA]</scope>
    <source>
        <strain evidence="3 6">JHI985</strain>
    </source>
</reference>
<feature type="chain" id="PRO_5041854646" evidence="2">
    <location>
        <begin position="21"/>
        <end position="155"/>
    </location>
</feature>
<dbReference type="EMBL" id="SIKX01000001">
    <property type="protein sequence ID" value="TBF19617.1"/>
    <property type="molecule type" value="Genomic_DNA"/>
</dbReference>
<dbReference type="AlphaFoldDB" id="A0AAE4YMX8"/>
<dbReference type="RefSeq" id="WP_018074352.1">
    <property type="nucleotide sequence ID" value="NZ_CP088104.1"/>
</dbReference>
<keyword evidence="2" id="KW-0732">Signal</keyword>